<comment type="caution">
    <text evidence="3">The sequence shown here is derived from an EMBL/GenBank/DDBJ whole genome shotgun (WGS) entry which is preliminary data.</text>
</comment>
<dbReference type="AlphaFoldDB" id="A0A507CY35"/>
<gene>
    <name evidence="4" type="ORF">SeLEV6574_g02004</name>
    <name evidence="3" type="ORF">SeMB42_g04579</name>
</gene>
<feature type="region of interest" description="Disordered" evidence="1">
    <location>
        <begin position="25"/>
        <end position="44"/>
    </location>
</feature>
<dbReference type="EMBL" id="QEAM01000051">
    <property type="protein sequence ID" value="TPX48515.1"/>
    <property type="molecule type" value="Genomic_DNA"/>
</dbReference>
<name>A0A507CY35_9FUNG</name>
<dbReference type="InterPro" id="IPR013904">
    <property type="entry name" value="RXT2_N"/>
</dbReference>
<evidence type="ECO:0000313" key="6">
    <source>
        <dbReference type="Proteomes" id="UP000320475"/>
    </source>
</evidence>
<evidence type="ECO:0000313" key="5">
    <source>
        <dbReference type="Proteomes" id="UP000317494"/>
    </source>
</evidence>
<dbReference type="VEuPathDB" id="FungiDB:SeMB42_g04579"/>
<reference evidence="5 6" key="1">
    <citation type="journal article" date="2019" name="Sci. Rep.">
        <title>Comparative genomics of chytrid fungi reveal insights into the obligate biotrophic and pathogenic lifestyle of Synchytrium endobioticum.</title>
        <authorList>
            <person name="van de Vossenberg B.T.L.H."/>
            <person name="Warris S."/>
            <person name="Nguyen H.D.T."/>
            <person name="van Gent-Pelzer M.P.E."/>
            <person name="Joly D.L."/>
            <person name="van de Geest H.C."/>
            <person name="Bonants P.J.M."/>
            <person name="Smith D.S."/>
            <person name="Levesque C.A."/>
            <person name="van der Lee T.A.J."/>
        </authorList>
    </citation>
    <scope>NUCLEOTIDE SEQUENCE [LARGE SCALE GENOMIC DNA]</scope>
    <source>
        <strain evidence="4 6">LEV6574</strain>
        <strain evidence="3 5">MB42</strain>
    </source>
</reference>
<evidence type="ECO:0000313" key="4">
    <source>
        <dbReference type="EMBL" id="TPX48515.1"/>
    </source>
</evidence>
<accession>A0A507CY35</accession>
<keyword evidence="5" id="KW-1185">Reference proteome</keyword>
<sequence>MIVPSYPDYGPLSYRPFNRGNKLHRRDRQDIQLHPTAPDDPANTTTTEITAATTIRTHPYVSSRPSLWGAARAQEELSFTFVGSRRILSRKAGLKRCYSEVDTDDDPYTCVKVDEIWAPPEKVEDVRKNKALMSTLRSRHIKMLAETAIELIEREQSFNKLLNRLANVVHNDDPLMAQPPALAPVPLPNPTAGHSFLPCLEAFFMLEDGMSPNGIDTLKTVRELVEENIGCGNEYIQQLGNIRNKLTRVYEQKKALAKKVAPSKSRIRIAKAMANQSGFEYLMNGLAASGGGGGGGSGQNHLYSTRSR</sequence>
<dbReference type="Pfam" id="PF08595">
    <property type="entry name" value="RXT2_N"/>
    <property type="match status" value="1"/>
</dbReference>
<evidence type="ECO:0000313" key="3">
    <source>
        <dbReference type="EMBL" id="TPX43800.1"/>
    </source>
</evidence>
<proteinExistence type="predicted"/>
<feature type="compositionally biased region" description="Low complexity" evidence="1">
    <location>
        <begin position="35"/>
        <end position="44"/>
    </location>
</feature>
<dbReference type="Proteomes" id="UP000320475">
    <property type="component" value="Unassembled WGS sequence"/>
</dbReference>
<evidence type="ECO:0000259" key="2">
    <source>
        <dbReference type="Pfam" id="PF08595"/>
    </source>
</evidence>
<feature type="domain" description="Transcriptional regulatory protein RXT2 N-terminal" evidence="2">
    <location>
        <begin position="18"/>
        <end position="168"/>
    </location>
</feature>
<protein>
    <recommendedName>
        <fullName evidence="2">Transcriptional regulatory protein RXT2 N-terminal domain-containing protein</fullName>
    </recommendedName>
</protein>
<dbReference type="EMBL" id="QEAN01000189">
    <property type="protein sequence ID" value="TPX43800.1"/>
    <property type="molecule type" value="Genomic_DNA"/>
</dbReference>
<organism evidence="3 5">
    <name type="scientific">Synchytrium endobioticum</name>
    <dbReference type="NCBI Taxonomy" id="286115"/>
    <lineage>
        <taxon>Eukaryota</taxon>
        <taxon>Fungi</taxon>
        <taxon>Fungi incertae sedis</taxon>
        <taxon>Chytridiomycota</taxon>
        <taxon>Chytridiomycota incertae sedis</taxon>
        <taxon>Chytridiomycetes</taxon>
        <taxon>Synchytriales</taxon>
        <taxon>Synchytriaceae</taxon>
        <taxon>Synchytrium</taxon>
    </lineage>
</organism>
<dbReference type="OrthoDB" id="2405722at2759"/>
<evidence type="ECO:0000256" key="1">
    <source>
        <dbReference type="SAM" id="MobiDB-lite"/>
    </source>
</evidence>
<dbReference type="Proteomes" id="UP000317494">
    <property type="component" value="Unassembled WGS sequence"/>
</dbReference>